<comment type="caution">
    <text evidence="3">The sequence shown here is derived from an EMBL/GenBank/DDBJ whole genome shotgun (WGS) entry which is preliminary data.</text>
</comment>
<proteinExistence type="inferred from homology"/>
<dbReference type="CDD" id="cd07814">
    <property type="entry name" value="SRPBCC_CalC_Aha1-like"/>
    <property type="match status" value="1"/>
</dbReference>
<accession>A0A317D0D3</accession>
<dbReference type="Pfam" id="PF08327">
    <property type="entry name" value="AHSA1"/>
    <property type="match status" value="1"/>
</dbReference>
<dbReference type="InterPro" id="IPR023393">
    <property type="entry name" value="START-like_dom_sf"/>
</dbReference>
<dbReference type="Gene3D" id="3.30.530.20">
    <property type="match status" value="1"/>
</dbReference>
<reference evidence="3 4" key="1">
    <citation type="submission" date="2018-05" db="EMBL/GenBank/DDBJ databases">
        <title>Micromonospora atacamensis sp. nov., a novel actinobacteria isolated from high altitude Atacama Desert soil.</title>
        <authorList>
            <person name="Carro L."/>
            <person name="Golinska P."/>
            <person name="Klenk H.-P."/>
            <person name="Goodfellow M."/>
        </authorList>
    </citation>
    <scope>NUCLEOTIDE SEQUENCE [LARGE SCALE GENOMIC DNA]</scope>
    <source>
        <strain evidence="3 4">5R2A7</strain>
    </source>
</reference>
<keyword evidence="4" id="KW-1185">Reference proteome</keyword>
<comment type="similarity">
    <text evidence="1">Belongs to the AHA1 family.</text>
</comment>
<organism evidence="3 4">
    <name type="scientific">Micromonospora acroterricola</name>
    <dbReference type="NCBI Taxonomy" id="2202421"/>
    <lineage>
        <taxon>Bacteria</taxon>
        <taxon>Bacillati</taxon>
        <taxon>Actinomycetota</taxon>
        <taxon>Actinomycetes</taxon>
        <taxon>Micromonosporales</taxon>
        <taxon>Micromonosporaceae</taxon>
        <taxon>Micromonospora</taxon>
    </lineage>
</organism>
<protein>
    <submittedName>
        <fullName evidence="3">ATPase</fullName>
    </submittedName>
</protein>
<evidence type="ECO:0000259" key="2">
    <source>
        <dbReference type="Pfam" id="PF08327"/>
    </source>
</evidence>
<dbReference type="AlphaFoldDB" id="A0A317D0D3"/>
<evidence type="ECO:0000313" key="4">
    <source>
        <dbReference type="Proteomes" id="UP000245410"/>
    </source>
</evidence>
<name>A0A317D0D3_9ACTN</name>
<feature type="domain" description="Activator of Hsp90 ATPase homologue 1/2-like C-terminal" evidence="2">
    <location>
        <begin position="15"/>
        <end position="137"/>
    </location>
</feature>
<evidence type="ECO:0000256" key="1">
    <source>
        <dbReference type="ARBA" id="ARBA00006817"/>
    </source>
</evidence>
<dbReference type="InterPro" id="IPR013538">
    <property type="entry name" value="ASHA1/2-like_C"/>
</dbReference>
<evidence type="ECO:0000313" key="3">
    <source>
        <dbReference type="EMBL" id="PWR06013.1"/>
    </source>
</evidence>
<sequence>MSERGTIRVDQFLPHPPTKVWRVLTDPDLIARWLMQTDFVPVVGHRFTFRTDPRPGFDGIVHCEVLDLDPQRLLRWSWRGGSLDTAVTWTLVAEGRGTRLFLEHSGFDPDDPLQQRTYALLDGGWRSHVWRRLAKVLDAIQS</sequence>
<gene>
    <name evidence="3" type="ORF">DKT68_24020</name>
</gene>
<dbReference type="RefSeq" id="WP_109819655.1">
    <property type="nucleotide sequence ID" value="NZ_QGKR01000275.1"/>
</dbReference>
<dbReference type="SUPFAM" id="SSF55961">
    <property type="entry name" value="Bet v1-like"/>
    <property type="match status" value="1"/>
</dbReference>
<dbReference type="Proteomes" id="UP000245410">
    <property type="component" value="Unassembled WGS sequence"/>
</dbReference>
<dbReference type="EMBL" id="QGKR01000275">
    <property type="protein sequence ID" value="PWR06013.1"/>
    <property type="molecule type" value="Genomic_DNA"/>
</dbReference>
<dbReference type="OrthoDB" id="9803476at2"/>